<dbReference type="EMBL" id="LCPZ01000017">
    <property type="protein sequence ID" value="KKW08152.1"/>
    <property type="molecule type" value="Genomic_DNA"/>
</dbReference>
<protein>
    <submittedName>
        <fullName evidence="3">Asparaginase/glutaminase</fullName>
    </submittedName>
</protein>
<dbReference type="PIRSF" id="PIRSF001220">
    <property type="entry name" value="L-ASNase_gatD"/>
    <property type="match status" value="1"/>
</dbReference>
<dbReference type="PROSITE" id="PS51732">
    <property type="entry name" value="ASN_GLN_ASE_3"/>
    <property type="match status" value="1"/>
</dbReference>
<dbReference type="PATRIC" id="fig|1618669.3.peg.525"/>
<sequence length="179" mass="19856">MRQDNSLAHMDKSIVRVVATGGTIDEDNSDPATGKSLFTHSRVPEMLRDAGIASSVTFEVLLLKDSSDITEEERKQILERCLSCPEKRIVITHGTNEMIGTAAVLGRNISNKIVVFVGAFIPYAKEGSDAISNLKYAVEQARELSPGVYIAMNGRVFPWDDVRKNKKKQVFENLEKTVE</sequence>
<dbReference type="Proteomes" id="UP000033965">
    <property type="component" value="Unassembled WGS sequence"/>
</dbReference>
<dbReference type="Pfam" id="PF00710">
    <property type="entry name" value="Asparaginase"/>
    <property type="match status" value="1"/>
</dbReference>
<reference evidence="3 4" key="1">
    <citation type="journal article" date="2015" name="Nature">
        <title>rRNA introns, odd ribosomes, and small enigmatic genomes across a large radiation of phyla.</title>
        <authorList>
            <person name="Brown C.T."/>
            <person name="Hug L.A."/>
            <person name="Thomas B.C."/>
            <person name="Sharon I."/>
            <person name="Castelle C.J."/>
            <person name="Singh A."/>
            <person name="Wilkins M.J."/>
            <person name="Williams K.H."/>
            <person name="Banfield J.F."/>
        </authorList>
    </citation>
    <scope>NUCLEOTIDE SEQUENCE [LARGE SCALE GENOMIC DNA]</scope>
</reference>
<feature type="active site" description="O-isoaspartyl threonine intermediate" evidence="1">
    <location>
        <position position="23"/>
    </location>
</feature>
<gene>
    <name evidence="3" type="ORF">UY44_C0017G0010</name>
</gene>
<comment type="caution">
    <text evidence="3">The sequence shown here is derived from an EMBL/GenBank/DDBJ whole genome shotgun (WGS) entry which is preliminary data.</text>
</comment>
<dbReference type="PRINTS" id="PR00139">
    <property type="entry name" value="ASNGLNASE"/>
</dbReference>
<dbReference type="PANTHER" id="PTHR11707:SF28">
    <property type="entry name" value="60 KDA LYSOPHOSPHOLIPASE"/>
    <property type="match status" value="1"/>
</dbReference>
<organism evidence="3 4">
    <name type="scientific">Candidatus Kaiserbacteria bacterium GW2011_GWA2_49_19</name>
    <dbReference type="NCBI Taxonomy" id="1618669"/>
    <lineage>
        <taxon>Bacteria</taxon>
        <taxon>Candidatus Kaiseribacteriota</taxon>
    </lineage>
</organism>
<feature type="domain" description="L-asparaginase N-terminal" evidence="2">
    <location>
        <begin position="15"/>
        <end position="169"/>
    </location>
</feature>
<dbReference type="SUPFAM" id="SSF53774">
    <property type="entry name" value="Glutaminase/Asparaginase"/>
    <property type="match status" value="1"/>
</dbReference>
<evidence type="ECO:0000313" key="3">
    <source>
        <dbReference type="EMBL" id="KKW08152.1"/>
    </source>
</evidence>
<proteinExistence type="predicted"/>
<evidence type="ECO:0000313" key="4">
    <source>
        <dbReference type="Proteomes" id="UP000033965"/>
    </source>
</evidence>
<dbReference type="PIRSF" id="PIRSF500176">
    <property type="entry name" value="L_ASNase"/>
    <property type="match status" value="1"/>
</dbReference>
<name>A0A0G1XZT8_9BACT</name>
<dbReference type="InterPro" id="IPR027474">
    <property type="entry name" value="L-asparaginase_N"/>
</dbReference>
<accession>A0A0G1XZT8</accession>
<dbReference type="InterPro" id="IPR006034">
    <property type="entry name" value="Asparaginase/glutaminase-like"/>
</dbReference>
<dbReference type="InterPro" id="IPR037152">
    <property type="entry name" value="L-asparaginase_N_sf"/>
</dbReference>
<dbReference type="AlphaFoldDB" id="A0A0G1XZT8"/>
<dbReference type="GO" id="GO:0004067">
    <property type="term" value="F:asparaginase activity"/>
    <property type="evidence" value="ECO:0007669"/>
    <property type="project" value="UniProtKB-UniRule"/>
</dbReference>
<dbReference type="InterPro" id="IPR036152">
    <property type="entry name" value="Asp/glu_Ase-like_sf"/>
</dbReference>
<evidence type="ECO:0000259" key="2">
    <source>
        <dbReference type="Pfam" id="PF00710"/>
    </source>
</evidence>
<dbReference type="PANTHER" id="PTHR11707">
    <property type="entry name" value="L-ASPARAGINASE"/>
    <property type="match status" value="1"/>
</dbReference>
<dbReference type="Gene3D" id="3.40.50.1170">
    <property type="entry name" value="L-asparaginase, N-terminal domain"/>
    <property type="match status" value="1"/>
</dbReference>
<evidence type="ECO:0000256" key="1">
    <source>
        <dbReference type="PIRSR" id="PIRSR001220-1"/>
    </source>
</evidence>